<dbReference type="RefSeq" id="WP_090727983.1">
    <property type="nucleotide sequence ID" value="NZ_FOOU01000006.1"/>
</dbReference>
<dbReference type="OrthoDB" id="6354133at2"/>
<proteinExistence type="predicted"/>
<organism evidence="1 2">
    <name type="scientific">Neptunomonas qingdaonensis</name>
    <dbReference type="NCBI Taxonomy" id="1045558"/>
    <lineage>
        <taxon>Bacteria</taxon>
        <taxon>Pseudomonadati</taxon>
        <taxon>Pseudomonadota</taxon>
        <taxon>Gammaproteobacteria</taxon>
        <taxon>Oceanospirillales</taxon>
        <taxon>Oceanospirillaceae</taxon>
        <taxon>Neptunomonas</taxon>
    </lineage>
</organism>
<evidence type="ECO:0000313" key="1">
    <source>
        <dbReference type="EMBL" id="SFG41825.1"/>
    </source>
</evidence>
<sequence>MGISGFIVKDIIDAFEQLKGSLANFDKQLALSQLPISLPGETGLIRTADKQRHVRQIYTDIWHSGHQDGRRTHSCFGLVGANPDLLAAAQQLNEYKDQFRICIGQLKKSELPEISQTLHQRSHAIAASMNQAGLGRLHLKQCYRHIPLVETKPENIRFSWYSSGRSIRKLTAHDAMDMLLKLDISQTHINRQIEKLSPLDKNTPLAQIQKQVPVIRANIAWKIDATHWQRIAKNCPLPILIPLGEDDLLPVHNDLAPTPPAQRSRALRSDSIIDPEPFLPTLRIHLYRK</sequence>
<keyword evidence="2" id="KW-1185">Reference proteome</keyword>
<accession>A0A1I2RMC9</accession>
<evidence type="ECO:0008006" key="3">
    <source>
        <dbReference type="Google" id="ProtNLM"/>
    </source>
</evidence>
<dbReference type="Proteomes" id="UP000198623">
    <property type="component" value="Unassembled WGS sequence"/>
</dbReference>
<evidence type="ECO:0000313" key="2">
    <source>
        <dbReference type="Proteomes" id="UP000198623"/>
    </source>
</evidence>
<dbReference type="Gene3D" id="3.50.14.10">
    <property type="entry name" value="Replication terminator Tus, domain 1 superfamily/Replication terminator Tus"/>
    <property type="match status" value="1"/>
</dbReference>
<gene>
    <name evidence="1" type="ORF">SAMN05216175_106197</name>
</gene>
<dbReference type="InterPro" id="IPR036381">
    <property type="entry name" value="Tus_dom1"/>
</dbReference>
<dbReference type="STRING" id="1045558.SAMN05216175_106197"/>
<reference evidence="2" key="1">
    <citation type="submission" date="2016-10" db="EMBL/GenBank/DDBJ databases">
        <authorList>
            <person name="Varghese N."/>
            <person name="Submissions S."/>
        </authorList>
    </citation>
    <scope>NUCLEOTIDE SEQUENCE [LARGE SCALE GENOMIC DNA]</scope>
    <source>
        <strain evidence="2">CGMCC 1.10971</strain>
    </source>
</reference>
<dbReference type="GO" id="GO:0006274">
    <property type="term" value="P:DNA replication termination"/>
    <property type="evidence" value="ECO:0007669"/>
    <property type="project" value="InterPro"/>
</dbReference>
<dbReference type="EMBL" id="FOOU01000006">
    <property type="protein sequence ID" value="SFG41825.1"/>
    <property type="molecule type" value="Genomic_DNA"/>
</dbReference>
<protein>
    <recommendedName>
        <fullName evidence="3">DNA replication terminus site binding protein</fullName>
    </recommendedName>
</protein>
<name>A0A1I2RMC9_9GAMM</name>
<dbReference type="GO" id="GO:0005737">
    <property type="term" value="C:cytoplasm"/>
    <property type="evidence" value="ECO:0007669"/>
    <property type="project" value="InterPro"/>
</dbReference>
<dbReference type="GO" id="GO:0003677">
    <property type="term" value="F:DNA binding"/>
    <property type="evidence" value="ECO:0007669"/>
    <property type="project" value="InterPro"/>
</dbReference>
<dbReference type="AlphaFoldDB" id="A0A1I2RMC9"/>